<organism evidence="1 2">
    <name type="scientific">Clostridium cibarium</name>
    <dbReference type="NCBI Taxonomy" id="2762247"/>
    <lineage>
        <taxon>Bacteria</taxon>
        <taxon>Bacillati</taxon>
        <taxon>Bacillota</taxon>
        <taxon>Clostridia</taxon>
        <taxon>Eubacteriales</taxon>
        <taxon>Clostridiaceae</taxon>
        <taxon>Clostridium</taxon>
    </lineage>
</organism>
<evidence type="ECO:0000313" key="1">
    <source>
        <dbReference type="EMBL" id="MBD7912589.1"/>
    </source>
</evidence>
<dbReference type="InterPro" id="IPR009097">
    <property type="entry name" value="Cyclic_Pdiesterase"/>
</dbReference>
<dbReference type="Proteomes" id="UP000627781">
    <property type="component" value="Unassembled WGS sequence"/>
</dbReference>
<dbReference type="RefSeq" id="WP_143318226.1">
    <property type="nucleotide sequence ID" value="NZ_JACSRA010000025.1"/>
</dbReference>
<dbReference type="EMBL" id="JACSRA010000025">
    <property type="protein sequence ID" value="MBD7912589.1"/>
    <property type="molecule type" value="Genomic_DNA"/>
</dbReference>
<comment type="caution">
    <text evidence="1">The sequence shown here is derived from an EMBL/GenBank/DDBJ whole genome shotgun (WGS) entry which is preliminary data.</text>
</comment>
<keyword evidence="2" id="KW-1185">Reference proteome</keyword>
<evidence type="ECO:0000313" key="2">
    <source>
        <dbReference type="Proteomes" id="UP000627781"/>
    </source>
</evidence>
<name>A0ABR8PWQ0_9CLOT</name>
<evidence type="ECO:0008006" key="3">
    <source>
        <dbReference type="Google" id="ProtNLM"/>
    </source>
</evidence>
<reference evidence="1 2" key="1">
    <citation type="submission" date="2020-08" db="EMBL/GenBank/DDBJ databases">
        <title>A Genomic Blueprint of the Chicken Gut Microbiome.</title>
        <authorList>
            <person name="Gilroy R."/>
            <person name="Ravi A."/>
            <person name="Getino M."/>
            <person name="Pursley I."/>
            <person name="Horton D.L."/>
            <person name="Alikhan N.-F."/>
            <person name="Baker D."/>
            <person name="Gharbi K."/>
            <person name="Hall N."/>
            <person name="Watson M."/>
            <person name="Adriaenssens E.M."/>
            <person name="Foster-Nyarko E."/>
            <person name="Jarju S."/>
            <person name="Secka A."/>
            <person name="Antonio M."/>
            <person name="Oren A."/>
            <person name="Chaudhuri R."/>
            <person name="La Ragione R.M."/>
            <person name="Hildebrand F."/>
            <person name="Pallen M.J."/>
        </authorList>
    </citation>
    <scope>NUCLEOTIDE SEQUENCE [LARGE SCALE GENOMIC DNA]</scope>
    <source>
        <strain evidence="1 2">Sa3CVN1</strain>
    </source>
</reference>
<sequence>MKYYVVALFDEDSYETITPIQRNLSKKFRGNRHSPMPYIALNILDNPNMEKLYTVIDKIIRPYKKFKIELCDDVSISDTMKTINLKILNEGYIKKINRSLRDTLELHGIHSKNLENDLSISIANINYINKENKKNNDIACDLVKKDGKNLTLKVSKFEIWKISNNKKETCIKSYPLKTF</sequence>
<accession>A0ABR8PWQ0</accession>
<gene>
    <name evidence="1" type="ORF">H9661_14620</name>
</gene>
<proteinExistence type="predicted"/>
<dbReference type="SUPFAM" id="SSF55144">
    <property type="entry name" value="LigT-like"/>
    <property type="match status" value="1"/>
</dbReference>
<protein>
    <recommendedName>
        <fullName evidence="3">2'-5' RNA ligase</fullName>
    </recommendedName>
</protein>
<dbReference type="Gene3D" id="3.90.1140.10">
    <property type="entry name" value="Cyclic phosphodiesterase"/>
    <property type="match status" value="1"/>
</dbReference>